<dbReference type="PANTHER" id="PTHR22946:SF12">
    <property type="entry name" value="CONIDIAL PIGMENT BIOSYNTHESIS PROTEIN AYG1 (AFU_ORTHOLOGUE AFUA_2G17550)"/>
    <property type="match status" value="1"/>
</dbReference>
<name>A0ABS3ZYD6_9BRAD</name>
<keyword evidence="3" id="KW-1185">Reference proteome</keyword>
<dbReference type="SUPFAM" id="SSF53474">
    <property type="entry name" value="alpha/beta-Hydrolases"/>
    <property type="match status" value="1"/>
</dbReference>
<dbReference type="PANTHER" id="PTHR22946">
    <property type="entry name" value="DIENELACTONE HYDROLASE DOMAIN-CONTAINING PROTEIN-RELATED"/>
    <property type="match status" value="1"/>
</dbReference>
<dbReference type="Gene3D" id="3.40.50.1820">
    <property type="entry name" value="alpha/beta hydrolase"/>
    <property type="match status" value="1"/>
</dbReference>
<dbReference type="GO" id="GO:0016787">
    <property type="term" value="F:hydrolase activity"/>
    <property type="evidence" value="ECO:0007669"/>
    <property type="project" value="UniProtKB-KW"/>
</dbReference>
<organism evidence="2 3">
    <name type="scientific">Bradyrhizobium vignae</name>
    <dbReference type="NCBI Taxonomy" id="1549949"/>
    <lineage>
        <taxon>Bacteria</taxon>
        <taxon>Pseudomonadati</taxon>
        <taxon>Pseudomonadota</taxon>
        <taxon>Alphaproteobacteria</taxon>
        <taxon>Hyphomicrobiales</taxon>
        <taxon>Nitrobacteraceae</taxon>
        <taxon>Bradyrhizobium</taxon>
    </lineage>
</organism>
<dbReference type="InterPro" id="IPR029058">
    <property type="entry name" value="AB_hydrolase_fold"/>
</dbReference>
<gene>
    <name evidence="2" type="ORF">JWS04_16995</name>
</gene>
<reference evidence="2 3" key="1">
    <citation type="submission" date="2021-03" db="EMBL/GenBank/DDBJ databases">
        <title>Genome Sequence of Bradyrhizobium vignae strain ISRA400.</title>
        <authorList>
            <person name="Tisa L.S."/>
            <person name="Svistoonoff S."/>
            <person name="Hocher V."/>
            <person name="Fall S."/>
            <person name="Zaiya A."/>
            <person name="Naing D."/>
            <person name="Niang N."/>
            <person name="Diouf A."/>
            <person name="Dasylva M.C."/>
            <person name="Toure O."/>
            <person name="Gueye M."/>
            <person name="Gully D."/>
            <person name="Tisseyre P."/>
            <person name="Simpson S."/>
            <person name="Morris K."/>
            <person name="Thomas W.K."/>
        </authorList>
    </citation>
    <scope>NUCLEOTIDE SEQUENCE [LARGE SCALE GENOMIC DNA]</scope>
    <source>
        <strain evidence="2 3">ISRA400</strain>
    </source>
</reference>
<accession>A0ABS3ZYD6</accession>
<dbReference type="Proteomes" id="UP000669317">
    <property type="component" value="Unassembled WGS sequence"/>
</dbReference>
<feature type="domain" description="Peptidase S9 prolyl oligopeptidase catalytic" evidence="1">
    <location>
        <begin position="185"/>
        <end position="390"/>
    </location>
</feature>
<dbReference type="EMBL" id="JAGIKT010000036">
    <property type="protein sequence ID" value="MBP0112755.1"/>
    <property type="molecule type" value="Genomic_DNA"/>
</dbReference>
<dbReference type="Gene3D" id="1.20.1440.110">
    <property type="entry name" value="acylaminoacyl peptidase"/>
    <property type="match status" value="1"/>
</dbReference>
<comment type="caution">
    <text evidence="2">The sequence shown here is derived from an EMBL/GenBank/DDBJ whole genome shotgun (WGS) entry which is preliminary data.</text>
</comment>
<dbReference type="RefSeq" id="WP_209295347.1">
    <property type="nucleotide sequence ID" value="NZ_JAGIKT010000036.1"/>
</dbReference>
<evidence type="ECO:0000313" key="3">
    <source>
        <dbReference type="Proteomes" id="UP000669317"/>
    </source>
</evidence>
<dbReference type="Pfam" id="PF00326">
    <property type="entry name" value="Peptidase_S9"/>
    <property type="match status" value="1"/>
</dbReference>
<evidence type="ECO:0000313" key="2">
    <source>
        <dbReference type="EMBL" id="MBP0112755.1"/>
    </source>
</evidence>
<evidence type="ECO:0000259" key="1">
    <source>
        <dbReference type="Pfam" id="PF00326"/>
    </source>
</evidence>
<keyword evidence="2" id="KW-0378">Hydrolase</keyword>
<protein>
    <submittedName>
        <fullName evidence="2">Alpha/beta fold hydrolase</fullName>
    </submittedName>
</protein>
<dbReference type="InterPro" id="IPR001375">
    <property type="entry name" value="Peptidase_S9_cat"/>
</dbReference>
<dbReference type="InterPro" id="IPR050261">
    <property type="entry name" value="FrsA_esterase"/>
</dbReference>
<proteinExistence type="predicted"/>
<sequence>MAQSTATEKRPDQRLGQTYRFADPDMDLFFVAALGWGPAGGLDIGQAFYIASQITDGDADSWVRAFSNYGDAMNVQADSWNAQGRKRAAGEARLKAFASYRSAWQFAGPGDLFKSLVVKHKAAFVAAMKELALPASHFEVPFAGKQLPGAYFHNANPNAPVVLVIGGADTCFEDLFLTVGRNLLERGYSVALADLPGQGITQADGLYWQAEAEKPIAAIVDLLVSRFGAKPGRIALIGLSLGGYFAARAAGHDERFATVIASTPFPNPAEMFALAVKEKAKSAQPPSASALRSAQVTLWKAGASSPQDFLARTSNMIADPALVTVPFLSILGAGDSPVFAAQAHAWHRDIKSTRKAFVLLDAASGADGHVQVNNRLRLAQEATGWMDDIFHL</sequence>